<evidence type="ECO:0000256" key="2">
    <source>
        <dbReference type="SAM" id="Phobius"/>
    </source>
</evidence>
<dbReference type="PANTHER" id="PTHR34700:SF4">
    <property type="entry name" value="PHAGE-LIKE ELEMENT PBSX PROTEIN XKDP"/>
    <property type="match status" value="1"/>
</dbReference>
<feature type="transmembrane region" description="Helical" evidence="2">
    <location>
        <begin position="12"/>
        <end position="29"/>
    </location>
</feature>
<feature type="compositionally biased region" description="Low complexity" evidence="1">
    <location>
        <begin position="42"/>
        <end position="65"/>
    </location>
</feature>
<dbReference type="AlphaFoldDB" id="A0A5D0RNR6"/>
<feature type="region of interest" description="Disordered" evidence="1">
    <location>
        <begin position="172"/>
        <end position="271"/>
    </location>
</feature>
<accession>A0A5D0RNR6</accession>
<gene>
    <name evidence="4" type="ORF">FVF75_01025</name>
</gene>
<dbReference type="PROSITE" id="PS51782">
    <property type="entry name" value="LYSM"/>
    <property type="match status" value="1"/>
</dbReference>
<feature type="domain" description="LysM" evidence="3">
    <location>
        <begin position="451"/>
        <end position="500"/>
    </location>
</feature>
<keyword evidence="2" id="KW-1133">Transmembrane helix</keyword>
<proteinExistence type="predicted"/>
<evidence type="ECO:0000259" key="3">
    <source>
        <dbReference type="PROSITE" id="PS51782"/>
    </source>
</evidence>
<name>A0A5D0RNR6_9RHOB</name>
<dbReference type="PANTHER" id="PTHR34700">
    <property type="entry name" value="POTASSIUM BINDING PROTEIN KBP"/>
    <property type="match status" value="1"/>
</dbReference>
<dbReference type="Proteomes" id="UP000322080">
    <property type="component" value="Unassembled WGS sequence"/>
</dbReference>
<dbReference type="Pfam" id="PF01476">
    <property type="entry name" value="LysM"/>
    <property type="match status" value="1"/>
</dbReference>
<feature type="region of interest" description="Disordered" evidence="1">
    <location>
        <begin position="35"/>
        <end position="78"/>
    </location>
</feature>
<keyword evidence="2" id="KW-0472">Membrane</keyword>
<dbReference type="InterPro" id="IPR018392">
    <property type="entry name" value="LysM"/>
</dbReference>
<keyword evidence="2" id="KW-0812">Transmembrane</keyword>
<sequence length="511" mass="51696">MGGNLQGRGGWLLGALAIVVIAIAGYFILRDPAPQPEPETPPVATLPETPAAPETPEVAATPEADSAPDDVAPEAAPPLMPSFDVVRIKPDGGAVVAGRTEPSVPVAVMIDDLKTAETKADGEGNFVALFDLPPADVTRVMTLQATLPDGSLLMSEESVIVEAVAPVEVAQAPEAEPAPGSGAAPEAVATPETDAAPGATPDTPGEPAPDTVPEAGADAVAGAPADMPADSPRDTPSDTAPDTAPDAGGDAVAEAPADMPADTPSDTASGIAADAPDVAAAPETIEPAPAPDTAPADMAALDPAPDADAPDAPGDPDSAAPDAPRVLLAGPEGITVLQDSAPDALVLSIDTISYDDGGEVALAGRGAASDKLRIYLDNLPVLGAEVGPDGQWRAPLPEVAPGVYTLRVDAVAADGSVTSRVETPFKREDPVVLEAAQAEAEAATGTGRRIASITVQKDDTLWAIARDRYGEGMLYVKVFEANRNQIRDPHWIYPGQVFTLPDDDTAPAGTK</sequence>
<dbReference type="Gene3D" id="3.10.350.10">
    <property type="entry name" value="LysM domain"/>
    <property type="match status" value="1"/>
</dbReference>
<keyword evidence="5" id="KW-1185">Reference proteome</keyword>
<dbReference type="SMART" id="SM00257">
    <property type="entry name" value="LysM"/>
    <property type="match status" value="1"/>
</dbReference>
<feature type="region of interest" description="Disordered" evidence="1">
    <location>
        <begin position="284"/>
        <end position="325"/>
    </location>
</feature>
<protein>
    <submittedName>
        <fullName evidence="4">LysM peptidoglycan-binding domain-containing protein</fullName>
    </submittedName>
</protein>
<evidence type="ECO:0000313" key="5">
    <source>
        <dbReference type="Proteomes" id="UP000322080"/>
    </source>
</evidence>
<dbReference type="RefSeq" id="WP_148375890.1">
    <property type="nucleotide sequence ID" value="NZ_VSIY01000003.1"/>
</dbReference>
<feature type="compositionally biased region" description="Low complexity" evidence="1">
    <location>
        <begin position="172"/>
        <end position="189"/>
    </location>
</feature>
<feature type="compositionally biased region" description="Low complexity" evidence="1">
    <location>
        <begin position="284"/>
        <end position="324"/>
    </location>
</feature>
<feature type="compositionally biased region" description="Low complexity" evidence="1">
    <location>
        <begin position="237"/>
        <end position="251"/>
    </location>
</feature>
<dbReference type="EMBL" id="VSIY01000003">
    <property type="protein sequence ID" value="TYB82799.1"/>
    <property type="molecule type" value="Genomic_DNA"/>
</dbReference>
<dbReference type="InterPro" id="IPR052196">
    <property type="entry name" value="Bact_Kbp"/>
</dbReference>
<dbReference type="InterPro" id="IPR036779">
    <property type="entry name" value="LysM_dom_sf"/>
</dbReference>
<reference evidence="4 5" key="1">
    <citation type="submission" date="2019-08" db="EMBL/GenBank/DDBJ databases">
        <title>Identification of a novel species of the genus Boseongicola.</title>
        <authorList>
            <person name="Zhang X.-Q."/>
        </authorList>
    </citation>
    <scope>NUCLEOTIDE SEQUENCE [LARGE SCALE GENOMIC DNA]</scope>
    <source>
        <strain evidence="4 5">HY14</strain>
    </source>
</reference>
<comment type="caution">
    <text evidence="4">The sequence shown here is derived from an EMBL/GenBank/DDBJ whole genome shotgun (WGS) entry which is preliminary data.</text>
</comment>
<dbReference type="CDD" id="cd00118">
    <property type="entry name" value="LysM"/>
    <property type="match status" value="1"/>
</dbReference>
<organism evidence="4 5">
    <name type="scientific">Maritimibacter fusiformis</name>
    <dbReference type="NCBI Taxonomy" id="2603819"/>
    <lineage>
        <taxon>Bacteria</taxon>
        <taxon>Pseudomonadati</taxon>
        <taxon>Pseudomonadota</taxon>
        <taxon>Alphaproteobacteria</taxon>
        <taxon>Rhodobacterales</taxon>
        <taxon>Roseobacteraceae</taxon>
        <taxon>Maritimibacter</taxon>
    </lineage>
</organism>
<evidence type="ECO:0000256" key="1">
    <source>
        <dbReference type="SAM" id="MobiDB-lite"/>
    </source>
</evidence>
<evidence type="ECO:0000313" key="4">
    <source>
        <dbReference type="EMBL" id="TYB82799.1"/>
    </source>
</evidence>
<feature type="compositionally biased region" description="Low complexity" evidence="1">
    <location>
        <begin position="212"/>
        <end position="230"/>
    </location>
</feature>